<dbReference type="GO" id="GO:0033615">
    <property type="term" value="P:mitochondrial proton-transporting ATP synthase complex assembly"/>
    <property type="evidence" value="ECO:0007669"/>
    <property type="project" value="TreeGrafter"/>
</dbReference>
<dbReference type="OrthoDB" id="5386199at2759"/>
<dbReference type="EMBL" id="GL377308">
    <property type="protein sequence ID" value="EFI95773.1"/>
    <property type="molecule type" value="Genomic_DNA"/>
</dbReference>
<proteinExistence type="predicted"/>
<keyword evidence="4" id="KW-1185">Reference proteome</keyword>
<dbReference type="VEuPathDB" id="FungiDB:SCHCODRAFT_02546372"/>
<evidence type="ECO:0000313" key="3">
    <source>
        <dbReference type="EMBL" id="EFI95773.1"/>
    </source>
</evidence>
<dbReference type="OMA" id="AWCGRPY"/>
<keyword evidence="2" id="KW-0812">Transmembrane</keyword>
<organism evidence="4">
    <name type="scientific">Schizophyllum commune (strain H4-8 / FGSC 9210)</name>
    <name type="common">Split gill fungus</name>
    <dbReference type="NCBI Taxonomy" id="578458"/>
    <lineage>
        <taxon>Eukaryota</taxon>
        <taxon>Fungi</taxon>
        <taxon>Dikarya</taxon>
        <taxon>Basidiomycota</taxon>
        <taxon>Agaricomycotina</taxon>
        <taxon>Agaricomycetes</taxon>
        <taxon>Agaricomycetidae</taxon>
        <taxon>Agaricales</taxon>
        <taxon>Schizophyllaceae</taxon>
        <taxon>Schizophyllum</taxon>
    </lineage>
</organism>
<dbReference type="InterPro" id="IPR009724">
    <property type="entry name" value="TMEM70"/>
</dbReference>
<dbReference type="HOGENOM" id="CLU_085447_0_0_1"/>
<dbReference type="STRING" id="578458.D8QA53"/>
<feature type="transmembrane region" description="Helical" evidence="2">
    <location>
        <begin position="86"/>
        <end position="106"/>
    </location>
</feature>
<dbReference type="PANTHER" id="PTHR13281:SF0">
    <property type="entry name" value="TRANSMEMBRANE PROTEIN 70, MITOCHONDRIAL"/>
    <property type="match status" value="1"/>
</dbReference>
<dbReference type="GeneID" id="9588528"/>
<dbReference type="Proteomes" id="UP000007431">
    <property type="component" value="Unassembled WGS sequence"/>
</dbReference>
<dbReference type="InParanoid" id="D8QA53"/>
<dbReference type="PANTHER" id="PTHR13281">
    <property type="entry name" value="TRANSMEMBRANE PROTEIN 70, MITOCHONDRIAL"/>
    <property type="match status" value="1"/>
</dbReference>
<reference evidence="3 4" key="1">
    <citation type="journal article" date="2010" name="Nat. Biotechnol.">
        <title>Genome sequence of the model mushroom Schizophyllum commune.</title>
        <authorList>
            <person name="Ohm R.A."/>
            <person name="de Jong J.F."/>
            <person name="Lugones L.G."/>
            <person name="Aerts A."/>
            <person name="Kothe E."/>
            <person name="Stajich J.E."/>
            <person name="de Vries R.P."/>
            <person name="Record E."/>
            <person name="Levasseur A."/>
            <person name="Baker S.E."/>
            <person name="Bartholomew K.A."/>
            <person name="Coutinho P.M."/>
            <person name="Erdmann S."/>
            <person name="Fowler T.J."/>
            <person name="Gathman A.C."/>
            <person name="Lombard V."/>
            <person name="Henrissat B."/>
            <person name="Knabe N."/>
            <person name="Kuees U."/>
            <person name="Lilly W.W."/>
            <person name="Lindquist E."/>
            <person name="Lucas S."/>
            <person name="Magnuson J.K."/>
            <person name="Piumi F."/>
            <person name="Raudaskoski M."/>
            <person name="Salamov A."/>
            <person name="Schmutz J."/>
            <person name="Schwarze F.W.M.R."/>
            <person name="vanKuyk P.A."/>
            <person name="Horton J.S."/>
            <person name="Grigoriev I.V."/>
            <person name="Woesten H.A.B."/>
        </authorList>
    </citation>
    <scope>NUCLEOTIDE SEQUENCE [LARGE SCALE GENOMIC DNA]</scope>
    <source>
        <strain evidence="4">H4-8 / FGSC 9210</strain>
    </source>
</reference>
<evidence type="ECO:0000256" key="1">
    <source>
        <dbReference type="SAM" id="MobiDB-lite"/>
    </source>
</evidence>
<accession>D8QA53</accession>
<keyword evidence="2" id="KW-1133">Transmembrane helix</keyword>
<name>D8QA53_SCHCM</name>
<feature type="region of interest" description="Disordered" evidence="1">
    <location>
        <begin position="45"/>
        <end position="65"/>
    </location>
</feature>
<feature type="transmembrane region" description="Helical" evidence="2">
    <location>
        <begin position="112"/>
        <end position="137"/>
    </location>
</feature>
<dbReference type="AlphaFoldDB" id="D8QA53"/>
<gene>
    <name evidence="3" type="ORF">SCHCODRAFT_110801</name>
</gene>
<feature type="non-terminal residue" evidence="3">
    <location>
        <position position="254"/>
    </location>
</feature>
<dbReference type="eggNOG" id="ENOG502S7GG">
    <property type="taxonomic scope" value="Eukaryota"/>
</dbReference>
<dbReference type="KEGG" id="scm:SCHCO_02546372"/>
<evidence type="ECO:0000256" key="2">
    <source>
        <dbReference type="SAM" id="Phobius"/>
    </source>
</evidence>
<dbReference type="GO" id="GO:0031966">
    <property type="term" value="C:mitochondrial membrane"/>
    <property type="evidence" value="ECO:0007669"/>
    <property type="project" value="TreeGrafter"/>
</dbReference>
<dbReference type="RefSeq" id="XP_003030676.1">
    <property type="nucleotide sequence ID" value="XM_003030630.1"/>
</dbReference>
<keyword evidence="2" id="KW-0472">Membrane</keyword>
<evidence type="ECO:0000313" key="4">
    <source>
        <dbReference type="Proteomes" id="UP000007431"/>
    </source>
</evidence>
<protein>
    <submittedName>
        <fullName evidence="3">Uncharacterized protein</fullName>
    </submittedName>
</protein>
<sequence>MLRSLPSLAHSCRILPRPSLAPASYARLSYTPRLSQRSFHASFSRHQDAAAKPTPPSPPSALTNGKLEEVVSYSGPLAPTMRKLKYVTMSTLALTSAAVPVMFLTQSSLSPVALVSLTGTVLATSGISTGLVAWGCGPYVTRLRKLRDAARPGGEVVEMSTWSVFLRERTTRVYMTEALVKTERPLATWMLAPYLQRPADSVVPGTEQVVAETLNDKGEVIGRWLVVWGEDGYGACREVGKVFRHFYVHEELLH</sequence>